<keyword evidence="4" id="KW-1185">Reference proteome</keyword>
<evidence type="ECO:0000313" key="3">
    <source>
        <dbReference type="EMBL" id="REJ04889.1"/>
    </source>
</evidence>
<evidence type="ECO:0000313" key="4">
    <source>
        <dbReference type="Proteomes" id="UP000262172"/>
    </source>
</evidence>
<dbReference type="Proteomes" id="UP000262172">
    <property type="component" value="Unassembled WGS sequence"/>
</dbReference>
<dbReference type="InterPro" id="IPR036390">
    <property type="entry name" value="WH_DNA-bd_sf"/>
</dbReference>
<comment type="caution">
    <text evidence="3">The sequence shown here is derived from an EMBL/GenBank/DDBJ whole genome shotgun (WGS) entry which is preliminary data.</text>
</comment>
<dbReference type="GO" id="GO:0003700">
    <property type="term" value="F:DNA-binding transcription factor activity"/>
    <property type="evidence" value="ECO:0007669"/>
    <property type="project" value="InterPro"/>
</dbReference>
<evidence type="ECO:0000256" key="1">
    <source>
        <dbReference type="SAM" id="MobiDB-lite"/>
    </source>
</evidence>
<dbReference type="SMART" id="SM00347">
    <property type="entry name" value="HTH_MARR"/>
    <property type="match status" value="1"/>
</dbReference>
<reference evidence="3 4" key="1">
    <citation type="submission" date="2018-08" db="EMBL/GenBank/DDBJ databases">
        <title>Isolation, diversity and antifungal activity of Actinobacteria from cow dung.</title>
        <authorList>
            <person name="Ling L."/>
        </authorList>
    </citation>
    <scope>NUCLEOTIDE SEQUENCE [LARGE SCALE GENOMIC DNA]</scope>
    <source>
        <strain evidence="3 4">NEAU-LLE</strain>
    </source>
</reference>
<dbReference type="InterPro" id="IPR000835">
    <property type="entry name" value="HTH_MarR-typ"/>
</dbReference>
<dbReference type="Pfam" id="PF01047">
    <property type="entry name" value="MarR"/>
    <property type="match status" value="1"/>
</dbReference>
<dbReference type="PANTHER" id="PTHR33164">
    <property type="entry name" value="TRANSCRIPTIONAL REGULATOR, MARR FAMILY"/>
    <property type="match status" value="1"/>
</dbReference>
<dbReference type="InterPro" id="IPR036388">
    <property type="entry name" value="WH-like_DNA-bd_sf"/>
</dbReference>
<proteinExistence type="predicted"/>
<feature type="domain" description="HTH marR-type" evidence="2">
    <location>
        <begin position="70"/>
        <end position="170"/>
    </location>
</feature>
<dbReference type="GO" id="GO:0006950">
    <property type="term" value="P:response to stress"/>
    <property type="evidence" value="ECO:0007669"/>
    <property type="project" value="TreeGrafter"/>
</dbReference>
<protein>
    <submittedName>
        <fullName evidence="3">MarR family transcriptional regulator</fullName>
    </submittedName>
</protein>
<sequence length="192" mass="21111">MGLGHDDILPAAPVGTTDQVSPIRAADPTCWEDETVPDSVPDINNGDSATWRVLDRYRELELQLAILGHHLSAQVGLRPVDLQCFNLVHRHGPVTIGDLSRMLALRPATTTGIVDRLAEQGWVTRERSDADRRTVYVRALPDHLPRLFGLLSPLGEDLSTAFTGLDEDALRIIADFLDHAATATRRANERPA</sequence>
<dbReference type="EMBL" id="QUAB01000044">
    <property type="protein sequence ID" value="REJ04889.1"/>
    <property type="molecule type" value="Genomic_DNA"/>
</dbReference>
<dbReference type="InterPro" id="IPR039422">
    <property type="entry name" value="MarR/SlyA-like"/>
</dbReference>
<dbReference type="AlphaFoldDB" id="A0A371NRV6"/>
<dbReference type="SUPFAM" id="SSF46785">
    <property type="entry name" value="Winged helix' DNA-binding domain"/>
    <property type="match status" value="1"/>
</dbReference>
<gene>
    <name evidence="3" type="ORF">DY023_11550</name>
</gene>
<name>A0A371NRV6_9MICO</name>
<organism evidence="3 4">
    <name type="scientific">Microbacterium bovistercoris</name>
    <dbReference type="NCBI Taxonomy" id="2293570"/>
    <lineage>
        <taxon>Bacteria</taxon>
        <taxon>Bacillati</taxon>
        <taxon>Actinomycetota</taxon>
        <taxon>Actinomycetes</taxon>
        <taxon>Micrococcales</taxon>
        <taxon>Microbacteriaceae</taxon>
        <taxon>Microbacterium</taxon>
    </lineage>
</organism>
<evidence type="ECO:0000259" key="2">
    <source>
        <dbReference type="SMART" id="SM00347"/>
    </source>
</evidence>
<feature type="region of interest" description="Disordered" evidence="1">
    <location>
        <begin position="1"/>
        <end position="23"/>
    </location>
</feature>
<accession>A0A371NRV6</accession>
<dbReference type="Gene3D" id="1.10.10.10">
    <property type="entry name" value="Winged helix-like DNA-binding domain superfamily/Winged helix DNA-binding domain"/>
    <property type="match status" value="1"/>
</dbReference>
<dbReference type="PANTHER" id="PTHR33164:SF43">
    <property type="entry name" value="HTH-TYPE TRANSCRIPTIONAL REPRESSOR YETL"/>
    <property type="match status" value="1"/>
</dbReference>